<dbReference type="InterPro" id="IPR004294">
    <property type="entry name" value="Carotenoid_Oase"/>
</dbReference>
<evidence type="ECO:0000256" key="3">
    <source>
        <dbReference type="ARBA" id="ARBA00022723"/>
    </source>
</evidence>
<proteinExistence type="inferred from homology"/>
<keyword evidence="7" id="KW-1185">Reference proteome</keyword>
<sequence length="495" mass="56456">MPTDVIRRLRGDITAGDHPYLQGAWTPLLEEVNATDLKVIEGEVPWDIDGVYLRNTQNPVYQALGRYHPFDGDGMLHMAAFRDGKVSYRNRFIQTKGLSAEQEAGKRLWAGLLEDPALSTRPGWGAHGGIKDASSTDVVVHAGRALTTYYQCGEGYRLDPLTLAQEGIPPWSPLDGISAHSKVDESNGELLFFNYSTHAPYMHYGVVDRHDKLVHYVPVPLPGPRLPHDMAFTENFAILNDFPLYWDPELLAEGKHVVRFYKNQPSRFAIIPRRGRPEDIRWFEAAPTFVLHWLNAYEEGDEIVLDGYFQDEPMPRNYDGAPAGYERMMSYLDQYKMGTRLHRWRFNLKTGQTTEQRLDDRILEFGMFNQRYATKPYRYAYSAVQVPGWFLFHGYVKHDLVTGESWEVRLPEGQYASEAPFAPRVNAKDEDDGYLVTFVTNENTQGSELLLIDCKRFESGPVCRIALPHKLCSGTHSCWASGADMRDGVLRFPDH</sequence>
<name>A0ABW2QKT6_9BURK</name>
<evidence type="ECO:0000313" key="7">
    <source>
        <dbReference type="Proteomes" id="UP001596501"/>
    </source>
</evidence>
<keyword evidence="5" id="KW-0408">Iron</keyword>
<dbReference type="PANTHER" id="PTHR10543:SF89">
    <property type="entry name" value="CAROTENOID 9,10(9',10')-CLEAVAGE DIOXYGENASE 1"/>
    <property type="match status" value="1"/>
</dbReference>
<comment type="cofactor">
    <cofactor evidence="1">
        <name>Fe(2+)</name>
        <dbReference type="ChEBI" id="CHEBI:29033"/>
    </cofactor>
</comment>
<evidence type="ECO:0000256" key="4">
    <source>
        <dbReference type="ARBA" id="ARBA00023002"/>
    </source>
</evidence>
<evidence type="ECO:0000256" key="2">
    <source>
        <dbReference type="ARBA" id="ARBA00006787"/>
    </source>
</evidence>
<reference evidence="7" key="1">
    <citation type="journal article" date="2019" name="Int. J. Syst. Evol. Microbiol.">
        <title>The Global Catalogue of Microorganisms (GCM) 10K type strain sequencing project: providing services to taxonomists for standard genome sequencing and annotation.</title>
        <authorList>
            <consortium name="The Broad Institute Genomics Platform"/>
            <consortium name="The Broad Institute Genome Sequencing Center for Infectious Disease"/>
            <person name="Wu L."/>
            <person name="Ma J."/>
        </authorList>
    </citation>
    <scope>NUCLEOTIDE SEQUENCE [LARGE SCALE GENOMIC DNA]</scope>
    <source>
        <strain evidence="7">CGMCC 1.12371</strain>
    </source>
</reference>
<accession>A0ABW2QKT6</accession>
<keyword evidence="4" id="KW-0560">Oxidoreductase</keyword>
<evidence type="ECO:0000256" key="1">
    <source>
        <dbReference type="ARBA" id="ARBA00001954"/>
    </source>
</evidence>
<evidence type="ECO:0000313" key="6">
    <source>
        <dbReference type="EMBL" id="MFC7409681.1"/>
    </source>
</evidence>
<dbReference type="Pfam" id="PF03055">
    <property type="entry name" value="RPE65"/>
    <property type="match status" value="1"/>
</dbReference>
<dbReference type="Proteomes" id="UP001596501">
    <property type="component" value="Unassembled WGS sequence"/>
</dbReference>
<comment type="caution">
    <text evidence="6">The sequence shown here is derived from an EMBL/GenBank/DDBJ whole genome shotgun (WGS) entry which is preliminary data.</text>
</comment>
<keyword evidence="3" id="KW-0479">Metal-binding</keyword>
<dbReference type="EMBL" id="JBHTCA010000008">
    <property type="protein sequence ID" value="MFC7409681.1"/>
    <property type="molecule type" value="Genomic_DNA"/>
</dbReference>
<gene>
    <name evidence="6" type="ORF">ACFQPB_12490</name>
</gene>
<dbReference type="PANTHER" id="PTHR10543">
    <property type="entry name" value="BETA-CAROTENE DIOXYGENASE"/>
    <property type="match status" value="1"/>
</dbReference>
<protein>
    <submittedName>
        <fullName evidence="6">Carotenoid oxygenase family protein</fullName>
    </submittedName>
</protein>
<comment type="similarity">
    <text evidence="2">Belongs to the carotenoid oxygenase family.</text>
</comment>
<dbReference type="RefSeq" id="WP_382223711.1">
    <property type="nucleotide sequence ID" value="NZ_JBHTCA010000008.1"/>
</dbReference>
<organism evidence="6 7">
    <name type="scientific">Hydrogenophaga atypica</name>
    <dbReference type="NCBI Taxonomy" id="249409"/>
    <lineage>
        <taxon>Bacteria</taxon>
        <taxon>Pseudomonadati</taxon>
        <taxon>Pseudomonadota</taxon>
        <taxon>Betaproteobacteria</taxon>
        <taxon>Burkholderiales</taxon>
        <taxon>Comamonadaceae</taxon>
        <taxon>Hydrogenophaga</taxon>
    </lineage>
</organism>
<evidence type="ECO:0000256" key="5">
    <source>
        <dbReference type="ARBA" id="ARBA00023004"/>
    </source>
</evidence>